<evidence type="ECO:0000313" key="3">
    <source>
        <dbReference type="Proteomes" id="UP000007350"/>
    </source>
</evidence>
<gene>
    <name evidence="2" type="ORF">MOQ_007378</name>
</gene>
<dbReference type="AlphaFoldDB" id="K2M1L6"/>
<dbReference type="Proteomes" id="UP000007350">
    <property type="component" value="Unassembled WGS sequence"/>
</dbReference>
<sequence>MEAFFQEPDAYVQDQNLLRRILNLTEYRELEAIFKLYLEGVLVLEHWRDYEGKDTITSFVRTEINRVLTQVLSEERREAEARAEREKQVRLTVTTTIKDALFRGRVRVMDIKLNDFLKRELDGKGILRANRNLILKEFFKDPARYIRNKGVLREIQAAGRYVSMETTVKEEMIFDEDINKLYKNGVYTLLGWSKAAAAVKAGVHNFT</sequence>
<name>K2M1L6_TRYCR</name>
<dbReference type="InterPro" id="IPR056000">
    <property type="entry name" value="DUF7578"/>
</dbReference>
<feature type="non-terminal residue" evidence="2">
    <location>
        <position position="207"/>
    </location>
</feature>
<keyword evidence="3" id="KW-1185">Reference proteome</keyword>
<protein>
    <submittedName>
        <fullName evidence="2">Retrotransposon hot spot (RHS) protein, putative</fullName>
    </submittedName>
</protein>
<organism evidence="2 3">
    <name type="scientific">Trypanosoma cruzi marinkellei</name>
    <dbReference type="NCBI Taxonomy" id="85056"/>
    <lineage>
        <taxon>Eukaryota</taxon>
        <taxon>Discoba</taxon>
        <taxon>Euglenozoa</taxon>
        <taxon>Kinetoplastea</taxon>
        <taxon>Metakinetoplastina</taxon>
        <taxon>Trypanosomatida</taxon>
        <taxon>Trypanosomatidae</taxon>
        <taxon>Trypanosoma</taxon>
        <taxon>Schizotrypanum</taxon>
    </lineage>
</organism>
<evidence type="ECO:0000259" key="1">
    <source>
        <dbReference type="Pfam" id="PF24466"/>
    </source>
</evidence>
<evidence type="ECO:0000313" key="2">
    <source>
        <dbReference type="EMBL" id="EKF28858.1"/>
    </source>
</evidence>
<dbReference type="OrthoDB" id="10444489at2759"/>
<reference evidence="2 3" key="1">
    <citation type="journal article" date="2012" name="BMC Genomics">
        <title>Comparative genomic analysis of human infective Trypanosoma cruzi lineages with the bat-restricted subspecies T. cruzi marinkellei.</title>
        <authorList>
            <person name="Franzen O."/>
            <person name="Talavera-Lopez C."/>
            <person name="Ochaya S."/>
            <person name="Butler C.E."/>
            <person name="Messenger L.A."/>
            <person name="Lewis M.D."/>
            <person name="Llewellyn M.S."/>
            <person name="Marinkelle C.J."/>
            <person name="Tyler K.M."/>
            <person name="Miles M.A."/>
            <person name="Andersson B."/>
        </authorList>
    </citation>
    <scope>NUCLEOTIDE SEQUENCE [LARGE SCALE GENOMIC DNA]</scope>
    <source>
        <strain evidence="2 3">B7</strain>
    </source>
</reference>
<feature type="domain" description="DUF7578" evidence="1">
    <location>
        <begin position="1"/>
        <end position="36"/>
    </location>
</feature>
<dbReference type="Pfam" id="PF24466">
    <property type="entry name" value="DUF7578"/>
    <property type="match status" value="2"/>
</dbReference>
<feature type="domain" description="DUF7578" evidence="1">
    <location>
        <begin position="107"/>
        <end position="171"/>
    </location>
</feature>
<comment type="caution">
    <text evidence="2">The sequence shown here is derived from an EMBL/GenBank/DDBJ whole genome shotgun (WGS) entry which is preliminary data.</text>
</comment>
<accession>K2M1L6</accession>
<dbReference type="EMBL" id="AHKC01014684">
    <property type="protein sequence ID" value="EKF28858.1"/>
    <property type="molecule type" value="Genomic_DNA"/>
</dbReference>
<proteinExistence type="predicted"/>